<comment type="catalytic activity">
    <reaction evidence="1">
        <text>a beta-lactam + H2O = a substituted beta-amino acid</text>
        <dbReference type="Rhea" id="RHEA:20401"/>
        <dbReference type="ChEBI" id="CHEBI:15377"/>
        <dbReference type="ChEBI" id="CHEBI:35627"/>
        <dbReference type="ChEBI" id="CHEBI:140347"/>
        <dbReference type="EC" id="3.5.2.6"/>
    </reaction>
</comment>
<dbReference type="EC" id="3.5.2.6" evidence="3"/>
<evidence type="ECO:0000256" key="2">
    <source>
        <dbReference type="ARBA" id="ARBA00009009"/>
    </source>
</evidence>
<accession>A0A3B7MUE3</accession>
<evidence type="ECO:0000259" key="5">
    <source>
        <dbReference type="Pfam" id="PF13354"/>
    </source>
</evidence>
<organism evidence="6 7">
    <name type="scientific">Paraflavitalea soli</name>
    <dbReference type="NCBI Taxonomy" id="2315862"/>
    <lineage>
        <taxon>Bacteria</taxon>
        <taxon>Pseudomonadati</taxon>
        <taxon>Bacteroidota</taxon>
        <taxon>Chitinophagia</taxon>
        <taxon>Chitinophagales</taxon>
        <taxon>Chitinophagaceae</taxon>
        <taxon>Paraflavitalea</taxon>
    </lineage>
</organism>
<feature type="signal peptide" evidence="4">
    <location>
        <begin position="1"/>
        <end position="22"/>
    </location>
</feature>
<evidence type="ECO:0000256" key="1">
    <source>
        <dbReference type="ARBA" id="ARBA00001526"/>
    </source>
</evidence>
<dbReference type="InterPro" id="IPR045155">
    <property type="entry name" value="Beta-lactam_cat"/>
</dbReference>
<comment type="similarity">
    <text evidence="2">Belongs to the class-A beta-lactamase family.</text>
</comment>
<dbReference type="InterPro" id="IPR012338">
    <property type="entry name" value="Beta-lactam/transpept-like"/>
</dbReference>
<gene>
    <name evidence="6" type="ORF">D3H65_23030</name>
</gene>
<keyword evidence="7" id="KW-1185">Reference proteome</keyword>
<dbReference type="Pfam" id="PF13354">
    <property type="entry name" value="Beta-lactamase2"/>
    <property type="match status" value="1"/>
</dbReference>
<proteinExistence type="inferred from homology"/>
<evidence type="ECO:0000256" key="4">
    <source>
        <dbReference type="SAM" id="SignalP"/>
    </source>
</evidence>
<dbReference type="EMBL" id="CP032157">
    <property type="protein sequence ID" value="AXY76690.1"/>
    <property type="molecule type" value="Genomic_DNA"/>
</dbReference>
<dbReference type="GO" id="GO:0030655">
    <property type="term" value="P:beta-lactam antibiotic catabolic process"/>
    <property type="evidence" value="ECO:0007669"/>
    <property type="project" value="InterPro"/>
</dbReference>
<evidence type="ECO:0000313" key="6">
    <source>
        <dbReference type="EMBL" id="AXY76690.1"/>
    </source>
</evidence>
<dbReference type="Proteomes" id="UP000263900">
    <property type="component" value="Chromosome"/>
</dbReference>
<name>A0A3B7MUE3_9BACT</name>
<dbReference type="Gene3D" id="3.40.710.10">
    <property type="entry name" value="DD-peptidase/beta-lactamase superfamily"/>
    <property type="match status" value="1"/>
</dbReference>
<dbReference type="GO" id="GO:0008800">
    <property type="term" value="F:beta-lactamase activity"/>
    <property type="evidence" value="ECO:0007669"/>
    <property type="project" value="UniProtKB-EC"/>
</dbReference>
<dbReference type="InterPro" id="IPR000871">
    <property type="entry name" value="Beta-lactam_class-A"/>
</dbReference>
<evidence type="ECO:0000313" key="7">
    <source>
        <dbReference type="Proteomes" id="UP000263900"/>
    </source>
</evidence>
<feature type="chain" id="PRO_5017603277" description="beta-lactamase" evidence="4">
    <location>
        <begin position="23"/>
        <end position="301"/>
    </location>
</feature>
<evidence type="ECO:0000256" key="3">
    <source>
        <dbReference type="ARBA" id="ARBA00012865"/>
    </source>
</evidence>
<dbReference type="KEGG" id="pseg:D3H65_23030"/>
<dbReference type="OrthoDB" id="1422836at2"/>
<protein>
    <recommendedName>
        <fullName evidence="3">beta-lactamase</fullName>
        <ecNumber evidence="3">3.5.2.6</ecNumber>
    </recommendedName>
</protein>
<dbReference type="SUPFAM" id="SSF56601">
    <property type="entry name" value="beta-lactamase/transpeptidase-like"/>
    <property type="match status" value="1"/>
</dbReference>
<keyword evidence="4" id="KW-0732">Signal</keyword>
<dbReference type="RefSeq" id="WP_119052567.1">
    <property type="nucleotide sequence ID" value="NZ_CP032157.1"/>
</dbReference>
<dbReference type="PANTHER" id="PTHR35333:SF3">
    <property type="entry name" value="BETA-LACTAMASE-TYPE TRANSPEPTIDASE FOLD CONTAINING PROTEIN"/>
    <property type="match status" value="1"/>
</dbReference>
<dbReference type="PANTHER" id="PTHR35333">
    <property type="entry name" value="BETA-LACTAMASE"/>
    <property type="match status" value="1"/>
</dbReference>
<sequence length="301" mass="34315">MYYCKRLTVCLFLFILVGNLAAQSRTDRKLQQKIDELVKSQNLRGVAGIYVKNLRTGKVAEYQADTIFPTASIVKVPILVGIMDKIEKGELQYHQNLEYKDSLLYAGEDILGSFKSGEKIELSKVMMLMLTMSDNTASLWLQSLAGTGARINQLLDSLGLQYTRVNSRTPGREDNRKQFGWGQTTPREMTTLMEKIYRGEVISHKASERMLRVLGRNYHDPNGISQVPPYIFVASKTGEVNQSRNETILVMAPHGAYAYTINTKNLEDQSWEPSNEGWVLCRKLAALLWQYYEPRSKWKAE</sequence>
<keyword evidence="6" id="KW-0378">Hydrolase</keyword>
<dbReference type="GO" id="GO:0046677">
    <property type="term" value="P:response to antibiotic"/>
    <property type="evidence" value="ECO:0007669"/>
    <property type="project" value="InterPro"/>
</dbReference>
<dbReference type="AlphaFoldDB" id="A0A3B7MUE3"/>
<feature type="domain" description="Beta-lactamase class A catalytic" evidence="5">
    <location>
        <begin position="48"/>
        <end position="261"/>
    </location>
</feature>
<reference evidence="6 7" key="1">
    <citation type="submission" date="2018-09" db="EMBL/GenBank/DDBJ databases">
        <title>Genome sequencing of strain 6GH32-13.</title>
        <authorList>
            <person name="Weon H.-Y."/>
            <person name="Heo J."/>
            <person name="Kwon S.-W."/>
        </authorList>
    </citation>
    <scope>NUCLEOTIDE SEQUENCE [LARGE SCALE GENOMIC DNA]</scope>
    <source>
        <strain evidence="6 7">5GH32-13</strain>
    </source>
</reference>